<accession>A0AAV7PDL1</accession>
<reference evidence="2" key="1">
    <citation type="journal article" date="2022" name="bioRxiv">
        <title>Sequencing and chromosome-scale assembly of the giantPleurodeles waltlgenome.</title>
        <authorList>
            <person name="Brown T."/>
            <person name="Elewa A."/>
            <person name="Iarovenko S."/>
            <person name="Subramanian E."/>
            <person name="Araus A.J."/>
            <person name="Petzold A."/>
            <person name="Susuki M."/>
            <person name="Suzuki K.-i.T."/>
            <person name="Hayashi T."/>
            <person name="Toyoda A."/>
            <person name="Oliveira C."/>
            <person name="Osipova E."/>
            <person name="Leigh N.D."/>
            <person name="Simon A."/>
            <person name="Yun M.H."/>
        </authorList>
    </citation>
    <scope>NUCLEOTIDE SEQUENCE</scope>
    <source>
        <strain evidence="2">20211129_DDA</strain>
        <tissue evidence="2">Liver</tissue>
    </source>
</reference>
<gene>
    <name evidence="2" type="ORF">NDU88_004824</name>
</gene>
<feature type="compositionally biased region" description="Basic and acidic residues" evidence="1">
    <location>
        <begin position="81"/>
        <end position="97"/>
    </location>
</feature>
<feature type="region of interest" description="Disordered" evidence="1">
    <location>
        <begin position="1"/>
        <end position="127"/>
    </location>
</feature>
<name>A0AAV7PDL1_PLEWA</name>
<evidence type="ECO:0000256" key="1">
    <source>
        <dbReference type="SAM" id="MobiDB-lite"/>
    </source>
</evidence>
<organism evidence="2 3">
    <name type="scientific">Pleurodeles waltl</name>
    <name type="common">Iberian ribbed newt</name>
    <dbReference type="NCBI Taxonomy" id="8319"/>
    <lineage>
        <taxon>Eukaryota</taxon>
        <taxon>Metazoa</taxon>
        <taxon>Chordata</taxon>
        <taxon>Craniata</taxon>
        <taxon>Vertebrata</taxon>
        <taxon>Euteleostomi</taxon>
        <taxon>Amphibia</taxon>
        <taxon>Batrachia</taxon>
        <taxon>Caudata</taxon>
        <taxon>Salamandroidea</taxon>
        <taxon>Salamandridae</taxon>
        <taxon>Pleurodelinae</taxon>
        <taxon>Pleurodeles</taxon>
    </lineage>
</organism>
<sequence>MAGAFRFGSGGASRRTPAQRASPERPRTGPACCAVGKTSGAAGPPRRARGAPRPERGRPERAEACGPPPLQSRSPALETGHGGRGESGQRDTGESAEPRVWAAGPGDTVGAPVDPLRPSLKIMFTSK</sequence>
<evidence type="ECO:0000313" key="2">
    <source>
        <dbReference type="EMBL" id="KAJ1126417.1"/>
    </source>
</evidence>
<proteinExistence type="predicted"/>
<dbReference type="EMBL" id="JANPWB010000011">
    <property type="protein sequence ID" value="KAJ1126417.1"/>
    <property type="molecule type" value="Genomic_DNA"/>
</dbReference>
<comment type="caution">
    <text evidence="2">The sequence shown here is derived from an EMBL/GenBank/DDBJ whole genome shotgun (WGS) entry which is preliminary data.</text>
</comment>
<evidence type="ECO:0000313" key="3">
    <source>
        <dbReference type="Proteomes" id="UP001066276"/>
    </source>
</evidence>
<dbReference type="Proteomes" id="UP001066276">
    <property type="component" value="Chromosome 7"/>
</dbReference>
<protein>
    <submittedName>
        <fullName evidence="2">Uncharacterized protein</fullName>
    </submittedName>
</protein>
<dbReference type="AlphaFoldDB" id="A0AAV7PDL1"/>
<feature type="compositionally biased region" description="Basic and acidic residues" evidence="1">
    <location>
        <begin position="52"/>
        <end position="63"/>
    </location>
</feature>
<feature type="compositionally biased region" description="Low complexity" evidence="1">
    <location>
        <begin position="1"/>
        <end position="15"/>
    </location>
</feature>
<keyword evidence="3" id="KW-1185">Reference proteome</keyword>